<name>A0A0U5BPI4_9MICO</name>
<sequence length="309" mass="35463">MSREIDELLPERPEARLRIYAWSPNDPPAEYVGLLKVGQTTKADVNARIRESQGQMQQAYTLHVDELAERGDGSIFRDSDVRQRLVNKGFENPIFGSAREWMRCTPEDVRTAITELRTGVKLSGTHHETFPMRREQVSAVEKAQGYFESIWAEDYHAVPRFLWNAKMRFGKTFASYQLAKRLGAKRILVVTFKPAVEDAWQTDLESHADFDGWQYLSSATGGSPDDAYKTRPLVYFGSFQDLLGRDRKTGLIKAKNEWVHTTNWDLVIFDEYHFGAWRESAKDLFEGEDEKVKQKELAAEYNDGLVVLG</sequence>
<dbReference type="InterPro" id="IPR006935">
    <property type="entry name" value="Helicase/UvrB_N"/>
</dbReference>
<reference evidence="4" key="1">
    <citation type="submission" date="2015-12" db="EMBL/GenBank/DDBJ databases">
        <authorList>
            <person name="Shamseldin A."/>
            <person name="Moawad H."/>
            <person name="Abd El-Rahim W.M."/>
            <person name="Sadowsky M.J."/>
        </authorList>
    </citation>
    <scope>NUCLEOTIDE SEQUENCE [LARGE SCALE GENOMIC DNA]</scope>
    <source>
        <strain evidence="4">JAM AC0309</strain>
    </source>
</reference>
<keyword evidence="3" id="KW-0378">Hydrolase</keyword>
<dbReference type="AlphaFoldDB" id="A0A0U5BPI4"/>
<feature type="domain" description="Bacteriophage T5 Orf172 DNA-binding" evidence="2">
    <location>
        <begin position="20"/>
        <end position="115"/>
    </location>
</feature>
<dbReference type="InterPro" id="IPR018306">
    <property type="entry name" value="Phage_T5_Orf172_DNA-bd"/>
</dbReference>
<proteinExistence type="predicted"/>
<reference evidence="3 4" key="2">
    <citation type="submission" date="2016-01" db="EMBL/GenBank/DDBJ databases">
        <title>Microcella alkaliphila JAM AC0309 whole genome shotgun sequence.</title>
        <authorList>
            <person name="Kurata A."/>
            <person name="Hirose Y."/>
            <person name="Kishimoto N."/>
            <person name="Kobayashi T."/>
        </authorList>
    </citation>
    <scope>NUCLEOTIDE SEQUENCE [LARGE SCALE GENOMIC DNA]</scope>
    <source>
        <strain evidence="3 4">JAM AC0309</strain>
    </source>
</reference>
<dbReference type="GO" id="GO:0003677">
    <property type="term" value="F:DNA binding"/>
    <property type="evidence" value="ECO:0007669"/>
    <property type="project" value="InterPro"/>
</dbReference>
<dbReference type="RefSeq" id="WP_197702220.1">
    <property type="nucleotide sequence ID" value="NZ_AP017315.1"/>
</dbReference>
<dbReference type="Proteomes" id="UP000218965">
    <property type="component" value="Chromosome"/>
</dbReference>
<evidence type="ECO:0000259" key="1">
    <source>
        <dbReference type="Pfam" id="PF04851"/>
    </source>
</evidence>
<keyword evidence="3" id="KW-0255">Endonuclease</keyword>
<dbReference type="GO" id="GO:0005524">
    <property type="term" value="F:ATP binding"/>
    <property type="evidence" value="ECO:0007669"/>
    <property type="project" value="InterPro"/>
</dbReference>
<protein>
    <submittedName>
        <fullName evidence="3">Type III restriction system endonuclease</fullName>
    </submittedName>
</protein>
<dbReference type="InterPro" id="IPR027417">
    <property type="entry name" value="P-loop_NTPase"/>
</dbReference>
<dbReference type="SUPFAM" id="SSF52540">
    <property type="entry name" value="P-loop containing nucleoside triphosphate hydrolases"/>
    <property type="match status" value="1"/>
</dbReference>
<keyword evidence="3" id="KW-0540">Nuclease</keyword>
<dbReference type="GO" id="GO:0016787">
    <property type="term" value="F:hydrolase activity"/>
    <property type="evidence" value="ECO:0007669"/>
    <property type="project" value="InterPro"/>
</dbReference>
<dbReference type="EMBL" id="AP017315">
    <property type="protein sequence ID" value="BAU32779.1"/>
    <property type="molecule type" value="Genomic_DNA"/>
</dbReference>
<evidence type="ECO:0000313" key="3">
    <source>
        <dbReference type="EMBL" id="BAU32779.1"/>
    </source>
</evidence>
<dbReference type="REBASE" id="135589">
    <property type="entry name" value="Mal309ORF1932P"/>
</dbReference>
<dbReference type="Pfam" id="PF04851">
    <property type="entry name" value="ResIII"/>
    <property type="match status" value="1"/>
</dbReference>
<dbReference type="GO" id="GO:0004519">
    <property type="term" value="F:endonuclease activity"/>
    <property type="evidence" value="ECO:0007669"/>
    <property type="project" value="UniProtKB-KW"/>
</dbReference>
<evidence type="ECO:0000313" key="4">
    <source>
        <dbReference type="Proteomes" id="UP000218965"/>
    </source>
</evidence>
<dbReference type="Gene3D" id="3.40.50.300">
    <property type="entry name" value="P-loop containing nucleotide triphosphate hydrolases"/>
    <property type="match status" value="1"/>
</dbReference>
<feature type="domain" description="Helicase/UvrB N-terminal" evidence="1">
    <location>
        <begin position="131"/>
        <end position="284"/>
    </location>
</feature>
<dbReference type="KEGG" id="malk:MalAC0309_1934"/>
<gene>
    <name evidence="3" type="ORF">MalAC0309_1934</name>
</gene>
<evidence type="ECO:0000259" key="2">
    <source>
        <dbReference type="Pfam" id="PF10544"/>
    </source>
</evidence>
<organism evidence="3 4">
    <name type="scientific">Microcella alkaliphila</name>
    <dbReference type="NCBI Taxonomy" id="279828"/>
    <lineage>
        <taxon>Bacteria</taxon>
        <taxon>Bacillati</taxon>
        <taxon>Actinomycetota</taxon>
        <taxon>Actinomycetes</taxon>
        <taxon>Micrococcales</taxon>
        <taxon>Microbacteriaceae</taxon>
        <taxon>Microcella</taxon>
    </lineage>
</organism>
<accession>A0A0U5BPI4</accession>
<dbReference type="Pfam" id="PF10544">
    <property type="entry name" value="T5orf172"/>
    <property type="match status" value="1"/>
</dbReference>